<evidence type="ECO:0000313" key="8">
    <source>
        <dbReference type="EMBL" id="ETM36797.1"/>
    </source>
</evidence>
<evidence type="ECO:0000313" key="7">
    <source>
        <dbReference type="EMBL" id="ETK76930.1"/>
    </source>
</evidence>
<dbReference type="CDD" id="cd16664">
    <property type="entry name" value="RING-Ubox_PUB"/>
    <property type="match status" value="1"/>
</dbReference>
<dbReference type="Pfam" id="PF12796">
    <property type="entry name" value="Ank_2"/>
    <property type="match status" value="2"/>
</dbReference>
<dbReference type="InterPro" id="IPR045210">
    <property type="entry name" value="RING-Ubox_PUB"/>
</dbReference>
<dbReference type="InterPro" id="IPR036770">
    <property type="entry name" value="Ankyrin_rpt-contain_sf"/>
</dbReference>
<dbReference type="EMBL" id="KI695242">
    <property type="protein sequence ID" value="ETM36797.1"/>
    <property type="molecule type" value="Genomic_DNA"/>
</dbReference>
<organism evidence="7">
    <name type="scientific">Phytophthora nicotianae</name>
    <name type="common">Potato buckeye rot agent</name>
    <name type="synonym">Phytophthora parasitica</name>
    <dbReference type="NCBI Taxonomy" id="4792"/>
    <lineage>
        <taxon>Eukaryota</taxon>
        <taxon>Sar</taxon>
        <taxon>Stramenopiles</taxon>
        <taxon>Oomycota</taxon>
        <taxon>Peronosporomycetes</taxon>
        <taxon>Peronosporales</taxon>
        <taxon>Peronosporaceae</taxon>
        <taxon>Phytophthora</taxon>
    </lineage>
</organism>
<dbReference type="GO" id="GO:0004842">
    <property type="term" value="F:ubiquitin-protein transferase activity"/>
    <property type="evidence" value="ECO:0007669"/>
    <property type="project" value="InterPro"/>
</dbReference>
<dbReference type="InterPro" id="IPR003613">
    <property type="entry name" value="Ubox_domain"/>
</dbReference>
<dbReference type="Pfam" id="PF04564">
    <property type="entry name" value="U-box"/>
    <property type="match status" value="1"/>
</dbReference>
<dbReference type="SMART" id="SM00504">
    <property type="entry name" value="Ubox"/>
    <property type="match status" value="1"/>
</dbReference>
<dbReference type="Gene3D" id="1.25.40.20">
    <property type="entry name" value="Ankyrin repeat-containing domain"/>
    <property type="match status" value="2"/>
</dbReference>
<feature type="compositionally biased region" description="Low complexity" evidence="5">
    <location>
        <begin position="466"/>
        <end position="475"/>
    </location>
</feature>
<feature type="repeat" description="ANK" evidence="4">
    <location>
        <begin position="409"/>
        <end position="441"/>
    </location>
</feature>
<feature type="region of interest" description="Disordered" evidence="5">
    <location>
        <begin position="525"/>
        <end position="570"/>
    </location>
</feature>
<keyword evidence="1" id="KW-0677">Repeat</keyword>
<dbReference type="Proteomes" id="UP000054532">
    <property type="component" value="Unassembled WGS sequence"/>
</dbReference>
<dbReference type="InterPro" id="IPR002110">
    <property type="entry name" value="Ankyrin_rpt"/>
</dbReference>
<dbReference type="VEuPathDB" id="FungiDB:PPTG_16826"/>
<dbReference type="CDD" id="cd00042">
    <property type="entry name" value="CY"/>
    <property type="match status" value="1"/>
</dbReference>
<feature type="compositionally biased region" description="Basic residues" evidence="5">
    <location>
        <begin position="546"/>
        <end position="563"/>
    </location>
</feature>
<feature type="repeat" description="ANK" evidence="4">
    <location>
        <begin position="303"/>
        <end position="335"/>
    </location>
</feature>
<dbReference type="InterPro" id="IPR046350">
    <property type="entry name" value="Cystatin_sf"/>
</dbReference>
<dbReference type="Proteomes" id="UP000053236">
    <property type="component" value="Unassembled WGS sequence"/>
</dbReference>
<protein>
    <recommendedName>
        <fullName evidence="6">U-box domain-containing protein</fullName>
    </recommendedName>
</protein>
<dbReference type="Gene3D" id="3.10.450.10">
    <property type="match status" value="1"/>
</dbReference>
<feature type="region of interest" description="Disordered" evidence="5">
    <location>
        <begin position="638"/>
        <end position="670"/>
    </location>
</feature>
<feature type="domain" description="U-box" evidence="6">
    <location>
        <begin position="567"/>
        <end position="641"/>
    </location>
</feature>
<sequence>MDANIMSTMSQFDAQINQVQYPLKRNPNERKLVADMPVILGGFSPAPVTPEARAALDRALAGSDLTVTNILSVRSQVVAGTNYEFEVEGSSASHNDATRFVVKVFDQPWTNSTHLMSVVAAPAPQDDAVMGGAASTQTFEQMLACTMILGDAMVQGLDPRFVRFPDLYRLYDFHVGPKNPRDQSRNFKGGNMVLIVHSPDGEGKFQQLTLDGQEIKSTSGKTHKQYADETLDDSKLIVYVGNDKIVLDKETLHLPNNDGWTPLHSACHMLNAQEAGIAILKELVVRKADLDGITRRGPGSFSCGWTALHIACAYGLEALAIKLIRAGANVNTVNSVGWTPLYDACHRGYVTIAQELLRAGAKHDVICPEFALCPFPGQMPLAEAARQGHGSTVKMLLEWGVNKNATNKLGWTALHEAAYHSRVPIVKMLVVYGADVMLKTDRGSIAKDLTIHSEIRAMLEDIASHLPTPSSLSPPKQVEATTTSNIEDKPVPALKTAPLSRKEEYELLGDLPSLNAITIQDADAIDDDDEEEVDAKAPALDSPSKEKHKKKSKHSSKKKKNKSGSRDIPPEYKCAVSLKLLKHPMRSPYGQVFERQVIEAWFRDFGNRCPLTGEPLTLQQLVSDEELREEIRGWKHGSKKFETSEAEAKESTETKEVLSVASPRGDEYDF</sequence>
<dbReference type="SUPFAM" id="SSF57850">
    <property type="entry name" value="RING/U-box"/>
    <property type="match status" value="1"/>
</dbReference>
<dbReference type="InterPro" id="IPR000010">
    <property type="entry name" value="Cystatin_dom"/>
</dbReference>
<dbReference type="GO" id="GO:0085020">
    <property type="term" value="P:protein K6-linked ubiquitination"/>
    <property type="evidence" value="ECO:0007669"/>
    <property type="project" value="TreeGrafter"/>
</dbReference>
<evidence type="ECO:0000259" key="6">
    <source>
        <dbReference type="PROSITE" id="PS51698"/>
    </source>
</evidence>
<dbReference type="InterPro" id="IPR013083">
    <property type="entry name" value="Znf_RING/FYVE/PHD"/>
</dbReference>
<reference evidence="8" key="2">
    <citation type="submission" date="2013-11" db="EMBL/GenBank/DDBJ databases">
        <title>The Genome Sequence of Phytophthora parasitica IAC_01/95.</title>
        <authorList>
            <consortium name="The Broad Institute Genomics Platform"/>
            <person name="Russ C."/>
            <person name="Tyler B."/>
            <person name="Panabieres F."/>
            <person name="Shan W."/>
            <person name="Tripathy S."/>
            <person name="Grunwald N."/>
            <person name="Machado M."/>
            <person name="Johnson C.S."/>
            <person name="Arredondo F."/>
            <person name="Hong C."/>
            <person name="Coffey M."/>
            <person name="Young S.K."/>
            <person name="Zeng Q."/>
            <person name="Gargeya S."/>
            <person name="Fitzgerald M."/>
            <person name="Abouelleil A."/>
            <person name="Alvarado L."/>
            <person name="Chapman S.B."/>
            <person name="Gainer-Dewar J."/>
            <person name="Goldberg J."/>
            <person name="Griggs A."/>
            <person name="Gujja S."/>
            <person name="Hansen M."/>
            <person name="Howarth C."/>
            <person name="Imamovic A."/>
            <person name="Ireland A."/>
            <person name="Larimer J."/>
            <person name="McCowan C."/>
            <person name="Murphy C."/>
            <person name="Pearson M."/>
            <person name="Poon T.W."/>
            <person name="Priest M."/>
            <person name="Roberts A."/>
            <person name="Saif S."/>
            <person name="Shea T."/>
            <person name="Sykes S."/>
            <person name="Wortman J."/>
            <person name="Nusbaum C."/>
            <person name="Birren B."/>
        </authorList>
    </citation>
    <scope>NUCLEOTIDE SEQUENCE [LARGE SCALE GENOMIC DNA]</scope>
    <source>
        <strain evidence="8">IAC_01/95</strain>
    </source>
</reference>
<dbReference type="EMBL" id="KI688516">
    <property type="protein sequence ID" value="ETK76930.1"/>
    <property type="molecule type" value="Genomic_DNA"/>
</dbReference>
<evidence type="ECO:0000256" key="4">
    <source>
        <dbReference type="PROSITE-ProRule" id="PRU00023"/>
    </source>
</evidence>
<dbReference type="InterPro" id="IPR018073">
    <property type="entry name" value="Prot_inh_cystat_CS"/>
</dbReference>
<dbReference type="PANTHER" id="PTHR24171:SF8">
    <property type="entry name" value="BRCA1-ASSOCIATED RING DOMAIN PROTEIN 1"/>
    <property type="match status" value="1"/>
</dbReference>
<dbReference type="PROSITE" id="PS50088">
    <property type="entry name" value="ANK_REPEAT"/>
    <property type="match status" value="4"/>
</dbReference>
<dbReference type="PROSITE" id="PS00287">
    <property type="entry name" value="CYSTATIN"/>
    <property type="match status" value="1"/>
</dbReference>
<dbReference type="PROSITE" id="PS50297">
    <property type="entry name" value="ANK_REP_REGION"/>
    <property type="match status" value="4"/>
</dbReference>
<dbReference type="PROSITE" id="PS51698">
    <property type="entry name" value="U_BOX"/>
    <property type="match status" value="1"/>
</dbReference>
<dbReference type="SMART" id="SM00043">
    <property type="entry name" value="CY"/>
    <property type="match status" value="1"/>
</dbReference>
<dbReference type="VEuPathDB" id="FungiDB:PPTG_16827"/>
<gene>
    <name evidence="8" type="ORF">L914_16598</name>
    <name evidence="7" type="ORF">L915_16764</name>
</gene>
<feature type="repeat" description="ANK" evidence="4">
    <location>
        <begin position="336"/>
        <end position="368"/>
    </location>
</feature>
<dbReference type="AlphaFoldDB" id="W2G3X0"/>
<feature type="repeat" description="ANK" evidence="4">
    <location>
        <begin position="376"/>
        <end position="408"/>
    </location>
</feature>
<dbReference type="GO" id="GO:0004869">
    <property type="term" value="F:cysteine-type endopeptidase inhibitor activity"/>
    <property type="evidence" value="ECO:0007669"/>
    <property type="project" value="InterPro"/>
</dbReference>
<keyword evidence="2" id="KW-0843">Virulence</keyword>
<evidence type="ECO:0000256" key="5">
    <source>
        <dbReference type="SAM" id="MobiDB-lite"/>
    </source>
</evidence>
<evidence type="ECO:0000256" key="1">
    <source>
        <dbReference type="ARBA" id="ARBA00022737"/>
    </source>
</evidence>
<feature type="compositionally biased region" description="Basic and acidic residues" evidence="5">
    <location>
        <begin position="638"/>
        <end position="656"/>
    </location>
</feature>
<proteinExistence type="predicted"/>
<reference evidence="7" key="1">
    <citation type="submission" date="2013-11" db="EMBL/GenBank/DDBJ databases">
        <title>The Genome Sequence of Phytophthora parasitica CJ02B3.</title>
        <authorList>
            <consortium name="The Broad Institute Genomics Platform"/>
            <person name="Russ C."/>
            <person name="Tyler B."/>
            <person name="Panabieres F."/>
            <person name="Shan W."/>
            <person name="Tripathy S."/>
            <person name="Grunwald N."/>
            <person name="Machado M."/>
            <person name="Johnson C.S."/>
            <person name="Arredondo F."/>
            <person name="Hong C."/>
            <person name="Coffey M."/>
            <person name="Young S.K."/>
            <person name="Zeng Q."/>
            <person name="Gargeya S."/>
            <person name="Fitzgerald M."/>
            <person name="Abouelleil A."/>
            <person name="Alvarado L."/>
            <person name="Chapman S.B."/>
            <person name="Gainer-Dewar J."/>
            <person name="Goldberg J."/>
            <person name="Griggs A."/>
            <person name="Gujja S."/>
            <person name="Hansen M."/>
            <person name="Howarth C."/>
            <person name="Imamovic A."/>
            <person name="Ireland A."/>
            <person name="Larimer J."/>
            <person name="McCowan C."/>
            <person name="Murphy C."/>
            <person name="Pearson M."/>
            <person name="Poon T.W."/>
            <person name="Priest M."/>
            <person name="Roberts A."/>
            <person name="Saif S."/>
            <person name="Shea T."/>
            <person name="Sykes S."/>
            <person name="Wortman J."/>
            <person name="Nusbaum C."/>
            <person name="Birren B."/>
        </authorList>
    </citation>
    <scope>NUCLEOTIDE SEQUENCE [LARGE SCALE GENOMIC DNA]</scope>
    <source>
        <strain evidence="7">CJ02B3</strain>
    </source>
</reference>
<evidence type="ECO:0000256" key="3">
    <source>
        <dbReference type="ARBA" id="ARBA00023043"/>
    </source>
</evidence>
<keyword evidence="3 4" id="KW-0040">ANK repeat</keyword>
<dbReference type="SUPFAM" id="SSF54403">
    <property type="entry name" value="Cystatin/monellin"/>
    <property type="match status" value="1"/>
</dbReference>
<dbReference type="SUPFAM" id="SSF48403">
    <property type="entry name" value="Ankyrin repeat"/>
    <property type="match status" value="1"/>
</dbReference>
<dbReference type="SMART" id="SM00248">
    <property type="entry name" value="ANK"/>
    <property type="match status" value="5"/>
</dbReference>
<name>W2G3X0_PHYNI</name>
<accession>W2G3X0</accession>
<dbReference type="Gene3D" id="3.30.40.10">
    <property type="entry name" value="Zinc/RING finger domain, C3HC4 (zinc finger)"/>
    <property type="match status" value="1"/>
</dbReference>
<dbReference type="PANTHER" id="PTHR24171">
    <property type="entry name" value="ANKYRIN REPEAT DOMAIN-CONTAINING PROTEIN 39-RELATED"/>
    <property type="match status" value="1"/>
</dbReference>
<feature type="region of interest" description="Disordered" evidence="5">
    <location>
        <begin position="466"/>
        <end position="498"/>
    </location>
</feature>
<evidence type="ECO:0000256" key="2">
    <source>
        <dbReference type="ARBA" id="ARBA00023026"/>
    </source>
</evidence>